<keyword evidence="2" id="KW-1185">Reference proteome</keyword>
<dbReference type="Proteomes" id="UP001589710">
    <property type="component" value="Unassembled WGS sequence"/>
</dbReference>
<sequence length="47" mass="5250">MRTARARTTDPVTVSALDSELADLDREHTTIHLALLSRLDGLDHDHI</sequence>
<dbReference type="EMBL" id="JBHMCG010000069">
    <property type="protein sequence ID" value="MFB9573732.1"/>
    <property type="molecule type" value="Genomic_DNA"/>
</dbReference>
<evidence type="ECO:0000313" key="2">
    <source>
        <dbReference type="Proteomes" id="UP001589710"/>
    </source>
</evidence>
<protein>
    <recommendedName>
        <fullName evidence="3">MarR family transcriptional regulator</fullName>
    </recommendedName>
</protein>
<evidence type="ECO:0008006" key="3">
    <source>
        <dbReference type="Google" id="ProtNLM"/>
    </source>
</evidence>
<accession>A0ABV5R7B0</accession>
<comment type="caution">
    <text evidence="1">The sequence shown here is derived from an EMBL/GenBank/DDBJ whole genome shotgun (WGS) entry which is preliminary data.</text>
</comment>
<gene>
    <name evidence="1" type="ORF">ACFFTL_15775</name>
</gene>
<name>A0ABV5R7B0_9ACTN</name>
<dbReference type="RefSeq" id="WP_345510079.1">
    <property type="nucleotide sequence ID" value="NZ_BAAAXD010000006.1"/>
</dbReference>
<reference evidence="1 2" key="1">
    <citation type="submission" date="2024-09" db="EMBL/GenBank/DDBJ databases">
        <authorList>
            <person name="Sun Q."/>
            <person name="Mori K."/>
        </authorList>
    </citation>
    <scope>NUCLEOTIDE SEQUENCE [LARGE SCALE GENOMIC DNA]</scope>
    <source>
        <strain evidence="1 2">JCM 3331</strain>
    </source>
</reference>
<proteinExistence type="predicted"/>
<organism evidence="1 2">
    <name type="scientific">Streptomyces yanii</name>
    <dbReference type="NCBI Taxonomy" id="78510"/>
    <lineage>
        <taxon>Bacteria</taxon>
        <taxon>Bacillati</taxon>
        <taxon>Actinomycetota</taxon>
        <taxon>Actinomycetes</taxon>
        <taxon>Kitasatosporales</taxon>
        <taxon>Streptomycetaceae</taxon>
        <taxon>Streptomyces</taxon>
    </lineage>
</organism>
<evidence type="ECO:0000313" key="1">
    <source>
        <dbReference type="EMBL" id="MFB9573732.1"/>
    </source>
</evidence>